<organism evidence="1 2">
    <name type="scientific">Macrococcus hajekii</name>
    <dbReference type="NCBI Taxonomy" id="198482"/>
    <lineage>
        <taxon>Bacteria</taxon>
        <taxon>Bacillati</taxon>
        <taxon>Bacillota</taxon>
        <taxon>Bacilli</taxon>
        <taxon>Bacillales</taxon>
        <taxon>Staphylococcaceae</taxon>
        <taxon>Macrococcus</taxon>
    </lineage>
</organism>
<dbReference type="Proteomes" id="UP000295328">
    <property type="component" value="Unassembled WGS sequence"/>
</dbReference>
<dbReference type="OrthoDB" id="2390391at2"/>
<name>A0A4R6BM17_9STAP</name>
<proteinExistence type="predicted"/>
<dbReference type="AlphaFoldDB" id="A0A4R6BM17"/>
<evidence type="ECO:0000313" key="2">
    <source>
        <dbReference type="Proteomes" id="UP000295328"/>
    </source>
</evidence>
<comment type="caution">
    <text evidence="1">The sequence shown here is derived from an EMBL/GenBank/DDBJ whole genome shotgun (WGS) entry which is preliminary data.</text>
</comment>
<protein>
    <recommendedName>
        <fullName evidence="3">XRE family transcriptional regulator</fullName>
    </recommendedName>
</protein>
<keyword evidence="2" id="KW-1185">Reference proteome</keyword>
<reference evidence="1 2" key="1">
    <citation type="submission" date="2019-01" db="EMBL/GenBank/DDBJ databases">
        <title>Draft genome sequences of the type strains of six Macrococcus species.</title>
        <authorList>
            <person name="Mazhar S."/>
            <person name="Altermann E."/>
            <person name="Hill C."/>
            <person name="Mcauliffe O."/>
        </authorList>
    </citation>
    <scope>NUCLEOTIDE SEQUENCE [LARGE SCALE GENOMIC DNA]</scope>
    <source>
        <strain evidence="1 2">CCM4809</strain>
    </source>
</reference>
<evidence type="ECO:0000313" key="1">
    <source>
        <dbReference type="EMBL" id="TDM02682.1"/>
    </source>
</evidence>
<sequence length="68" mass="7496">MRHLPNLLNGKLTAYQIATATGNDIHIIEALMDGSQSIESLDESIFLKLSELEEDLFSTSTDKKETSA</sequence>
<dbReference type="EMBL" id="SCWE01000001">
    <property type="protein sequence ID" value="TDM02682.1"/>
    <property type="molecule type" value="Genomic_DNA"/>
</dbReference>
<gene>
    <name evidence="1" type="ORF">ERX37_00920</name>
</gene>
<accession>A0A4R6BM17</accession>
<evidence type="ECO:0008006" key="3">
    <source>
        <dbReference type="Google" id="ProtNLM"/>
    </source>
</evidence>
<dbReference type="RefSeq" id="WP_133428771.1">
    <property type="nucleotide sequence ID" value="NZ_BMCC01000002.1"/>
</dbReference>